<evidence type="ECO:0000313" key="2">
    <source>
        <dbReference type="Proteomes" id="UP000236527"/>
    </source>
</evidence>
<gene>
    <name evidence="1" type="ORF">NCWK1_0370</name>
</gene>
<evidence type="ECO:0000313" key="1">
    <source>
        <dbReference type="EMBL" id="GBE90651.1"/>
    </source>
</evidence>
<sequence>MSIHITFHKTGQEIKQAIAQRQQQLQSRLDKRNQVLNTFLQDIKKVRSYMIRSSRYDYGHGVRSGYTLFSQDDISSEEKQEIQQLCNRIFEIEQELHRLALIAAHLKDEQVLELTLEDLIGYGFNAGGVEGEDL</sequence>
<name>A0A2H6LBP2_9NOSO</name>
<organism evidence="1 2">
    <name type="scientific">Nostoc cycadae WK-1</name>
    <dbReference type="NCBI Taxonomy" id="1861711"/>
    <lineage>
        <taxon>Bacteria</taxon>
        <taxon>Bacillati</taxon>
        <taxon>Cyanobacteriota</taxon>
        <taxon>Cyanophyceae</taxon>
        <taxon>Nostocales</taxon>
        <taxon>Nostocaceae</taxon>
        <taxon>Nostoc</taxon>
    </lineage>
</organism>
<dbReference type="RefSeq" id="WP_103123512.1">
    <property type="nucleotide sequence ID" value="NZ_DF978421.1"/>
</dbReference>
<keyword evidence="2" id="KW-1185">Reference proteome</keyword>
<accession>A0A2H6LBP2</accession>
<reference evidence="2" key="1">
    <citation type="journal article" date="2018" name="Genome Announc.">
        <title>Draft Genome Sequence of the Nitrogen-Fixing and Hormogonia-Inducing Cyanobacterium Nostoc cycadae Strain WK-1, Isolated from the Coralloid Roots of Cycas revoluta.</title>
        <authorList>
            <person name="Kanesaki Y."/>
            <person name="Hirose M."/>
            <person name="Hirose Y."/>
            <person name="Fujisawa T."/>
            <person name="Nakamura Y."/>
            <person name="Watanabe S."/>
            <person name="Matsunaga S."/>
            <person name="Uchida H."/>
            <person name="Murakami A."/>
        </authorList>
    </citation>
    <scope>NUCLEOTIDE SEQUENCE [LARGE SCALE GENOMIC DNA]</scope>
    <source>
        <strain evidence="2">WK-1</strain>
    </source>
</reference>
<dbReference type="GO" id="GO:0003887">
    <property type="term" value="F:DNA-directed DNA polymerase activity"/>
    <property type="evidence" value="ECO:0007669"/>
    <property type="project" value="UniProtKB-KW"/>
</dbReference>
<proteinExistence type="predicted"/>
<dbReference type="Proteomes" id="UP000236527">
    <property type="component" value="Unassembled WGS sequence"/>
</dbReference>
<comment type="caution">
    <text evidence="1">The sequence shown here is derived from an EMBL/GenBank/DDBJ whole genome shotgun (WGS) entry which is preliminary data.</text>
</comment>
<keyword evidence="1" id="KW-0239">DNA-directed DNA polymerase</keyword>
<keyword evidence="1" id="KW-0548">Nucleotidyltransferase</keyword>
<dbReference type="AlphaFoldDB" id="A0A2H6LBP2"/>
<keyword evidence="1" id="KW-0808">Transferase</keyword>
<dbReference type="EMBL" id="BDGE01000003">
    <property type="protein sequence ID" value="GBE90651.1"/>
    <property type="molecule type" value="Genomic_DNA"/>
</dbReference>
<protein>
    <submittedName>
        <fullName evidence="1">DNA-directed DNA polymerase</fullName>
    </submittedName>
</protein>